<dbReference type="GO" id="GO:1990481">
    <property type="term" value="P:mRNA pseudouridine synthesis"/>
    <property type="evidence" value="ECO:0007669"/>
    <property type="project" value="TreeGrafter"/>
</dbReference>
<dbReference type="OrthoDB" id="10256309at2759"/>
<protein>
    <submittedName>
        <fullName evidence="1">Uncharacterized protein</fullName>
    </submittedName>
</protein>
<keyword evidence="2" id="KW-1185">Reference proteome</keyword>
<dbReference type="Proteomes" id="UP000886595">
    <property type="component" value="Unassembled WGS sequence"/>
</dbReference>
<evidence type="ECO:0000313" key="1">
    <source>
        <dbReference type="EMBL" id="KAG2323634.1"/>
    </source>
</evidence>
<evidence type="ECO:0000313" key="2">
    <source>
        <dbReference type="Proteomes" id="UP000886595"/>
    </source>
</evidence>
<dbReference type="PANTHER" id="PTHR11142:SF4">
    <property type="entry name" value="PSEUDOURIDYLATE SYNTHASE 1 HOMOLOG"/>
    <property type="match status" value="1"/>
</dbReference>
<dbReference type="InterPro" id="IPR001406">
    <property type="entry name" value="PsdUridine_synth_TruA"/>
</dbReference>
<comment type="caution">
    <text evidence="1">The sequence shown here is derived from an EMBL/GenBank/DDBJ whole genome shotgun (WGS) entry which is preliminary data.</text>
</comment>
<proteinExistence type="predicted"/>
<sequence>MGQVVSGRFSVDPPGFVDRLNANLPDQIWVFDYKRVPPSFSSYKFCDRRRYVYLIPVFALDPFAHRDRVAVMASLGSGEEYVKCFECSERGLILSNNSSALIADVKIEALTEIRWFYRTNLNLSEGINLRLNANEAALKGREMVGMKDNASSCMEKETKFLL</sequence>
<dbReference type="GO" id="GO:0003723">
    <property type="term" value="F:RNA binding"/>
    <property type="evidence" value="ECO:0007669"/>
    <property type="project" value="InterPro"/>
</dbReference>
<dbReference type="GO" id="GO:0005634">
    <property type="term" value="C:nucleus"/>
    <property type="evidence" value="ECO:0007669"/>
    <property type="project" value="TreeGrafter"/>
</dbReference>
<reference evidence="1 2" key="1">
    <citation type="submission" date="2020-02" db="EMBL/GenBank/DDBJ databases">
        <authorList>
            <person name="Ma Q."/>
            <person name="Huang Y."/>
            <person name="Song X."/>
            <person name="Pei D."/>
        </authorList>
    </citation>
    <scope>NUCLEOTIDE SEQUENCE [LARGE SCALE GENOMIC DNA]</scope>
    <source>
        <strain evidence="1">Sxm20200214</strain>
        <tissue evidence="1">Leaf</tissue>
    </source>
</reference>
<dbReference type="GO" id="GO:0009982">
    <property type="term" value="F:pseudouridine synthase activity"/>
    <property type="evidence" value="ECO:0007669"/>
    <property type="project" value="InterPro"/>
</dbReference>
<dbReference type="AlphaFoldDB" id="A0A8X8B4F8"/>
<dbReference type="PANTHER" id="PTHR11142">
    <property type="entry name" value="PSEUDOURIDYLATE SYNTHASE"/>
    <property type="match status" value="1"/>
</dbReference>
<name>A0A8X8B4F8_BRACI</name>
<organism evidence="1 2">
    <name type="scientific">Brassica carinata</name>
    <name type="common">Ethiopian mustard</name>
    <name type="synonym">Abyssinian cabbage</name>
    <dbReference type="NCBI Taxonomy" id="52824"/>
    <lineage>
        <taxon>Eukaryota</taxon>
        <taxon>Viridiplantae</taxon>
        <taxon>Streptophyta</taxon>
        <taxon>Embryophyta</taxon>
        <taxon>Tracheophyta</taxon>
        <taxon>Spermatophyta</taxon>
        <taxon>Magnoliopsida</taxon>
        <taxon>eudicotyledons</taxon>
        <taxon>Gunneridae</taxon>
        <taxon>Pentapetalae</taxon>
        <taxon>rosids</taxon>
        <taxon>malvids</taxon>
        <taxon>Brassicales</taxon>
        <taxon>Brassicaceae</taxon>
        <taxon>Brassiceae</taxon>
        <taxon>Brassica</taxon>
    </lineage>
</organism>
<dbReference type="GO" id="GO:0031119">
    <property type="term" value="P:tRNA pseudouridine synthesis"/>
    <property type="evidence" value="ECO:0007669"/>
    <property type="project" value="TreeGrafter"/>
</dbReference>
<dbReference type="EMBL" id="JAAMPC010000003">
    <property type="protein sequence ID" value="KAG2323634.1"/>
    <property type="molecule type" value="Genomic_DNA"/>
</dbReference>
<accession>A0A8X8B4F8</accession>
<dbReference type="SUPFAM" id="SSF55120">
    <property type="entry name" value="Pseudouridine synthase"/>
    <property type="match status" value="1"/>
</dbReference>
<dbReference type="InterPro" id="IPR020103">
    <property type="entry name" value="PsdUridine_synth_cat_dom_sf"/>
</dbReference>
<gene>
    <name evidence="1" type="ORF">Bca52824_016847</name>
</gene>